<proteinExistence type="predicted"/>
<evidence type="ECO:0000313" key="3">
    <source>
        <dbReference type="Proteomes" id="UP000184512"/>
    </source>
</evidence>
<name>A0A1M6FGC8_9ACTN</name>
<dbReference type="RefSeq" id="WP_073186862.1">
    <property type="nucleotide sequence ID" value="NZ_FQZG01000021.1"/>
</dbReference>
<dbReference type="Pfam" id="PF14316">
    <property type="entry name" value="DUF4381"/>
    <property type="match status" value="1"/>
</dbReference>
<keyword evidence="1" id="KW-0472">Membrane</keyword>
<accession>A0A1M6FGC8</accession>
<evidence type="ECO:0000256" key="1">
    <source>
        <dbReference type="SAM" id="Phobius"/>
    </source>
</evidence>
<dbReference type="Proteomes" id="UP000184512">
    <property type="component" value="Unassembled WGS sequence"/>
</dbReference>
<dbReference type="InterPro" id="IPR025489">
    <property type="entry name" value="DUF4381"/>
</dbReference>
<feature type="transmembrane region" description="Helical" evidence="1">
    <location>
        <begin position="16"/>
        <end position="38"/>
    </location>
</feature>
<dbReference type="OrthoDB" id="3784263at2"/>
<organism evidence="2 3">
    <name type="scientific">Tessaracoccus bendigoensis DSM 12906</name>
    <dbReference type="NCBI Taxonomy" id="1123357"/>
    <lineage>
        <taxon>Bacteria</taxon>
        <taxon>Bacillati</taxon>
        <taxon>Actinomycetota</taxon>
        <taxon>Actinomycetes</taxon>
        <taxon>Propionibacteriales</taxon>
        <taxon>Propionibacteriaceae</taxon>
        <taxon>Tessaracoccus</taxon>
    </lineage>
</organism>
<keyword evidence="3" id="KW-1185">Reference proteome</keyword>
<reference evidence="2 3" key="1">
    <citation type="submission" date="2016-11" db="EMBL/GenBank/DDBJ databases">
        <authorList>
            <person name="Jaros S."/>
            <person name="Januszkiewicz K."/>
            <person name="Wedrychowicz H."/>
        </authorList>
    </citation>
    <scope>NUCLEOTIDE SEQUENCE [LARGE SCALE GENOMIC DNA]</scope>
    <source>
        <strain evidence="2 3">DSM 12906</strain>
    </source>
</reference>
<gene>
    <name evidence="2" type="ORF">SAMN02745244_01441</name>
</gene>
<evidence type="ECO:0000313" key="2">
    <source>
        <dbReference type="EMBL" id="SHI96716.1"/>
    </source>
</evidence>
<dbReference type="AlphaFoldDB" id="A0A1M6FGC8"/>
<dbReference type="STRING" id="1123357.SAMN02745244_01441"/>
<evidence type="ECO:0008006" key="4">
    <source>
        <dbReference type="Google" id="ProtNLM"/>
    </source>
</evidence>
<protein>
    <recommendedName>
        <fullName evidence="4">DUF4129 domain-containing protein</fullName>
    </recommendedName>
</protein>
<dbReference type="EMBL" id="FQZG01000021">
    <property type="protein sequence ID" value="SHI96716.1"/>
    <property type="molecule type" value="Genomic_DNA"/>
</dbReference>
<sequence>MPAELLELHPAVPQAWWWWLVLASLVLVGAGLAVVGLLRWRTLSRVEQTPVDDSLVRLRAAALGEIAAADQGDPMEQARLIGRAVRRFAGVAVDGDADYQTTAQLRIAAAKDPDLVEVFEISATVDRLAYRSATEAEVAALAERAREVILAWR</sequence>
<keyword evidence="1" id="KW-0812">Transmembrane</keyword>
<keyword evidence="1" id="KW-1133">Transmembrane helix</keyword>